<comment type="caution">
    <text evidence="1">The sequence shown here is derived from an EMBL/GenBank/DDBJ whole genome shotgun (WGS) entry which is preliminary data.</text>
</comment>
<evidence type="ECO:0000313" key="1">
    <source>
        <dbReference type="EMBL" id="GFD46878.1"/>
    </source>
</evidence>
<reference evidence="1" key="1">
    <citation type="journal article" date="2019" name="Sci. Rep.">
        <title>Draft genome of Tanacetum cinerariifolium, the natural source of mosquito coil.</title>
        <authorList>
            <person name="Yamashiro T."/>
            <person name="Shiraishi A."/>
            <person name="Satake H."/>
            <person name="Nakayama K."/>
        </authorList>
    </citation>
    <scope>NUCLEOTIDE SEQUENCE</scope>
</reference>
<accession>A0A699WMA8</accession>
<organism evidence="1">
    <name type="scientific">Tanacetum cinerariifolium</name>
    <name type="common">Dalmatian daisy</name>
    <name type="synonym">Chrysanthemum cinerariifolium</name>
    <dbReference type="NCBI Taxonomy" id="118510"/>
    <lineage>
        <taxon>Eukaryota</taxon>
        <taxon>Viridiplantae</taxon>
        <taxon>Streptophyta</taxon>
        <taxon>Embryophyta</taxon>
        <taxon>Tracheophyta</taxon>
        <taxon>Spermatophyta</taxon>
        <taxon>Magnoliopsida</taxon>
        <taxon>eudicotyledons</taxon>
        <taxon>Gunneridae</taxon>
        <taxon>Pentapetalae</taxon>
        <taxon>asterids</taxon>
        <taxon>campanulids</taxon>
        <taxon>Asterales</taxon>
        <taxon>Asteraceae</taxon>
        <taxon>Asteroideae</taxon>
        <taxon>Anthemideae</taxon>
        <taxon>Anthemidinae</taxon>
        <taxon>Tanacetum</taxon>
    </lineage>
</organism>
<feature type="non-terminal residue" evidence="1">
    <location>
        <position position="1"/>
    </location>
</feature>
<dbReference type="EMBL" id="BKCJ011685951">
    <property type="protein sequence ID" value="GFD46878.1"/>
    <property type="molecule type" value="Genomic_DNA"/>
</dbReference>
<protein>
    <submittedName>
        <fullName evidence="1">Uncharacterized protein</fullName>
    </submittedName>
</protein>
<proteinExistence type="predicted"/>
<gene>
    <name evidence="1" type="ORF">Tci_918847</name>
</gene>
<name>A0A699WMA8_TANCI</name>
<sequence>VLVLTNCPARNNPGRGGARGQAYALRDGD</sequence>
<dbReference type="AlphaFoldDB" id="A0A699WMA8"/>